<dbReference type="RefSeq" id="WP_086965845.1">
    <property type="nucleotide sequence ID" value="NZ_FCOJ02000004.1"/>
</dbReference>
<evidence type="ECO:0000313" key="2">
    <source>
        <dbReference type="Proteomes" id="UP000054596"/>
    </source>
</evidence>
<dbReference type="AlphaFoldDB" id="A0A157ZM05"/>
<dbReference type="Proteomes" id="UP000054596">
    <property type="component" value="Unassembled WGS sequence"/>
</dbReference>
<protein>
    <submittedName>
        <fullName evidence="1">Uncharacterized protein</fullName>
    </submittedName>
</protein>
<keyword evidence="2" id="KW-1185">Reference proteome</keyword>
<sequence length="79" mass="8437">MNDGVHAKLKKALCEIWSTGVDDQALGGLQAKPLSALACSDSVASASHHPNAFDLRESLADPFTKKSVAPDDENRMPIF</sequence>
<dbReference type="EMBL" id="FCOJ02000004">
    <property type="protein sequence ID" value="SAK45997.1"/>
    <property type="molecule type" value="Genomic_DNA"/>
</dbReference>
<accession>A0A157ZM05</accession>
<comment type="caution">
    <text evidence="1">The sequence shown here is derived from an EMBL/GenBank/DDBJ whole genome shotgun (WGS) entry which is preliminary data.</text>
</comment>
<organism evidence="1 2">
    <name type="scientific">Caballeronia glebae</name>
    <dbReference type="NCBI Taxonomy" id="1777143"/>
    <lineage>
        <taxon>Bacteria</taxon>
        <taxon>Pseudomonadati</taxon>
        <taxon>Pseudomonadota</taxon>
        <taxon>Betaproteobacteria</taxon>
        <taxon>Burkholderiales</taxon>
        <taxon>Burkholderiaceae</taxon>
        <taxon>Caballeronia</taxon>
    </lineage>
</organism>
<proteinExistence type="predicted"/>
<evidence type="ECO:0000313" key="1">
    <source>
        <dbReference type="EMBL" id="SAK45997.1"/>
    </source>
</evidence>
<reference evidence="1" key="1">
    <citation type="submission" date="2016-01" db="EMBL/GenBank/DDBJ databases">
        <authorList>
            <person name="Peeters C."/>
        </authorList>
    </citation>
    <scope>NUCLEOTIDE SEQUENCE [LARGE SCALE GENOMIC DNA]</scope>
    <source>
        <strain evidence="1">LMG 29325</strain>
    </source>
</reference>
<gene>
    <name evidence="1" type="ORF">AWB82_00790</name>
</gene>
<name>A0A157ZM05_9BURK</name>